<evidence type="ECO:0000313" key="3">
    <source>
        <dbReference type="Proteomes" id="UP000680067"/>
    </source>
</evidence>
<comment type="caution">
    <text evidence="2">The sequence shown here is derived from an EMBL/GenBank/DDBJ whole genome shotgun (WGS) entry which is preliminary data.</text>
</comment>
<evidence type="ECO:0000313" key="2">
    <source>
        <dbReference type="EMBL" id="MBR7781616.1"/>
    </source>
</evidence>
<proteinExistence type="predicted"/>
<feature type="transmembrane region" description="Helical" evidence="1">
    <location>
        <begin position="6"/>
        <end position="25"/>
    </location>
</feature>
<reference evidence="2" key="1">
    <citation type="submission" date="2021-04" db="EMBL/GenBank/DDBJ databases">
        <title>novel species isolated from subtropical streams in China.</title>
        <authorList>
            <person name="Lu H."/>
        </authorList>
    </citation>
    <scope>NUCLEOTIDE SEQUENCE</scope>
    <source>
        <strain evidence="2">LFS511W</strain>
    </source>
</reference>
<gene>
    <name evidence="2" type="ORF">KDM89_05665</name>
</gene>
<dbReference type="RefSeq" id="WP_212686972.1">
    <property type="nucleotide sequence ID" value="NZ_JAGSPN010000003.1"/>
</dbReference>
<accession>A0A941I5I2</accession>
<dbReference type="Proteomes" id="UP000680067">
    <property type="component" value="Unassembled WGS sequence"/>
</dbReference>
<keyword evidence="1" id="KW-0472">Membrane</keyword>
<name>A0A941I5I2_9BURK</name>
<organism evidence="2 3">
    <name type="scientific">Undibacterium luofuense</name>
    <dbReference type="NCBI Taxonomy" id="2828733"/>
    <lineage>
        <taxon>Bacteria</taxon>
        <taxon>Pseudomonadati</taxon>
        <taxon>Pseudomonadota</taxon>
        <taxon>Betaproteobacteria</taxon>
        <taxon>Burkholderiales</taxon>
        <taxon>Oxalobacteraceae</taxon>
        <taxon>Undibacterium</taxon>
    </lineage>
</organism>
<sequence>MNISTLSTLHSILLLCWIPIFWVVFRKARRSKRTQNQIVENVEREGLRDWYRIYISRTPFFRKRFKFTAYETRGILVNLPDGVRVIAEWPSGERIDQTFPKSSMQLRWHGNSGIASANLHWLAIGSNDNPLMLSADTGFNAIQSREATADLCRRIDPEFRLPGIAKSEFALEKNRASLVIVAIFFLLLAFALIDGKFLNKYEWLRTAGTSWLLMPGMQIIMLLALPVYWWLSKSKVPARESLTLSTLIAVALSLAYIPAIKRVDQLLSTDGPQSYAYRLGDHGLLTPVSDGPPDIDYKNRREYWNQFEEDSIHQFNLVRGPLGMWQLDHSELEKKMQQFYEQRRKNKK</sequence>
<feature type="transmembrane region" description="Helical" evidence="1">
    <location>
        <begin position="176"/>
        <end position="193"/>
    </location>
</feature>
<protein>
    <submittedName>
        <fullName evidence="2">Uncharacterized protein</fullName>
    </submittedName>
</protein>
<keyword evidence="1" id="KW-0812">Transmembrane</keyword>
<keyword evidence="3" id="KW-1185">Reference proteome</keyword>
<keyword evidence="1" id="KW-1133">Transmembrane helix</keyword>
<evidence type="ECO:0000256" key="1">
    <source>
        <dbReference type="SAM" id="Phobius"/>
    </source>
</evidence>
<feature type="transmembrane region" description="Helical" evidence="1">
    <location>
        <begin position="213"/>
        <end position="230"/>
    </location>
</feature>
<dbReference type="EMBL" id="JAGSPN010000003">
    <property type="protein sequence ID" value="MBR7781616.1"/>
    <property type="molecule type" value="Genomic_DNA"/>
</dbReference>
<dbReference type="AlphaFoldDB" id="A0A941I5I2"/>